<evidence type="ECO:0000313" key="5">
    <source>
        <dbReference type="EMBL" id="AVQ02618.1"/>
    </source>
</evidence>
<dbReference type="InterPro" id="IPR036388">
    <property type="entry name" value="WH-like_DNA-bd_sf"/>
</dbReference>
<dbReference type="PROSITE" id="PS50987">
    <property type="entry name" value="HTH_ARSR_2"/>
    <property type="match status" value="1"/>
</dbReference>
<dbReference type="NCBIfam" id="NF033788">
    <property type="entry name" value="HTH_metalloreg"/>
    <property type="match status" value="1"/>
</dbReference>
<evidence type="ECO:0000256" key="3">
    <source>
        <dbReference type="ARBA" id="ARBA00023163"/>
    </source>
</evidence>
<name>A0ABM6THI2_9CAUL</name>
<dbReference type="InterPro" id="IPR001845">
    <property type="entry name" value="HTH_ArsR_DNA-bd_dom"/>
</dbReference>
<keyword evidence="6" id="KW-1185">Reference proteome</keyword>
<dbReference type="RefSeq" id="WP_013079574.1">
    <property type="nucleotide sequence ID" value="NZ_CP027850.1"/>
</dbReference>
<evidence type="ECO:0000256" key="2">
    <source>
        <dbReference type="ARBA" id="ARBA00023125"/>
    </source>
</evidence>
<evidence type="ECO:0000256" key="1">
    <source>
        <dbReference type="ARBA" id="ARBA00023015"/>
    </source>
</evidence>
<protein>
    <submittedName>
        <fullName evidence="5">Transcriptional regulator</fullName>
    </submittedName>
</protein>
<dbReference type="CDD" id="cd00090">
    <property type="entry name" value="HTH_ARSR"/>
    <property type="match status" value="1"/>
</dbReference>
<dbReference type="PANTHER" id="PTHR43132:SF2">
    <property type="entry name" value="ARSENICAL RESISTANCE OPERON REPRESSOR ARSR-RELATED"/>
    <property type="match status" value="1"/>
</dbReference>
<dbReference type="SUPFAM" id="SSF46785">
    <property type="entry name" value="Winged helix' DNA-binding domain"/>
    <property type="match status" value="1"/>
</dbReference>
<keyword evidence="3" id="KW-0804">Transcription</keyword>
<evidence type="ECO:0000313" key="6">
    <source>
        <dbReference type="Proteomes" id="UP000240527"/>
    </source>
</evidence>
<accession>A0ABM6THI2</accession>
<keyword evidence="2" id="KW-0238">DNA-binding</keyword>
<dbReference type="SMART" id="SM00418">
    <property type="entry name" value="HTH_ARSR"/>
    <property type="match status" value="1"/>
</dbReference>
<dbReference type="Pfam" id="PF12840">
    <property type="entry name" value="HTH_20"/>
    <property type="match status" value="1"/>
</dbReference>
<dbReference type="InterPro" id="IPR036390">
    <property type="entry name" value="WH_DNA-bd_sf"/>
</dbReference>
<keyword evidence="1" id="KW-0805">Transcription regulation</keyword>
<reference evidence="5 6" key="1">
    <citation type="journal article" date="2015" name="Biotechnol. Bioeng.">
        <title>Genome sequence and phenotypic characterization of Caulobacter segnis.</title>
        <authorList>
            <person name="Patel S."/>
            <person name="Fletcher B."/>
            <person name="Scott D.C."/>
            <person name="Ely B."/>
        </authorList>
    </citation>
    <scope>NUCLEOTIDE SEQUENCE [LARGE SCALE GENOMIC DNA]</scope>
    <source>
        <strain evidence="5 6">TK0059</strain>
    </source>
</reference>
<feature type="domain" description="HTH arsR-type" evidence="4">
    <location>
        <begin position="1"/>
        <end position="98"/>
    </location>
</feature>
<dbReference type="PRINTS" id="PR00778">
    <property type="entry name" value="HTHARSR"/>
</dbReference>
<dbReference type="InterPro" id="IPR011991">
    <property type="entry name" value="ArsR-like_HTH"/>
</dbReference>
<gene>
    <name evidence="5" type="ORF">B7G68_12630</name>
</gene>
<proteinExistence type="predicted"/>
<evidence type="ECO:0000259" key="4">
    <source>
        <dbReference type="PROSITE" id="PS50987"/>
    </source>
</evidence>
<dbReference type="EMBL" id="CP027850">
    <property type="protein sequence ID" value="AVQ02618.1"/>
    <property type="molecule type" value="Genomic_DNA"/>
</dbReference>
<dbReference type="InterPro" id="IPR051011">
    <property type="entry name" value="Metal_resp_trans_reg"/>
</dbReference>
<organism evidence="5 6">
    <name type="scientific">Caulobacter segnis</name>
    <dbReference type="NCBI Taxonomy" id="88688"/>
    <lineage>
        <taxon>Bacteria</taxon>
        <taxon>Pseudomonadati</taxon>
        <taxon>Pseudomonadota</taxon>
        <taxon>Alphaproteobacteria</taxon>
        <taxon>Caulobacterales</taxon>
        <taxon>Caulobacteraceae</taxon>
        <taxon>Caulobacter</taxon>
    </lineage>
</organism>
<sequence>MSSLTEDGAAAGLSALGSPVRLRVFRLLVRAGDEGANVTDLVRLSQIPPSTLAHHLAALSRAGLVRQEKRGRELICTADYGRVNALAAYLTENCCAGLGLGCAQDSAA</sequence>
<dbReference type="Proteomes" id="UP000240527">
    <property type="component" value="Chromosome"/>
</dbReference>
<dbReference type="Gene3D" id="1.10.10.10">
    <property type="entry name" value="Winged helix-like DNA-binding domain superfamily/Winged helix DNA-binding domain"/>
    <property type="match status" value="1"/>
</dbReference>
<dbReference type="PANTHER" id="PTHR43132">
    <property type="entry name" value="ARSENICAL RESISTANCE OPERON REPRESSOR ARSR-RELATED"/>
    <property type="match status" value="1"/>
</dbReference>